<accession>A0A4Y9XKN3</accession>
<gene>
    <name evidence="2" type="ORF">EVG20_g11328</name>
</gene>
<feature type="region of interest" description="Disordered" evidence="1">
    <location>
        <begin position="1"/>
        <end position="42"/>
    </location>
</feature>
<dbReference type="AlphaFoldDB" id="A0A4Y9XKN3"/>
<keyword evidence="3" id="KW-1185">Reference proteome</keyword>
<organism evidence="2 3">
    <name type="scientific">Dentipellis fragilis</name>
    <dbReference type="NCBI Taxonomy" id="205917"/>
    <lineage>
        <taxon>Eukaryota</taxon>
        <taxon>Fungi</taxon>
        <taxon>Dikarya</taxon>
        <taxon>Basidiomycota</taxon>
        <taxon>Agaricomycotina</taxon>
        <taxon>Agaricomycetes</taxon>
        <taxon>Russulales</taxon>
        <taxon>Hericiaceae</taxon>
        <taxon>Dentipellis</taxon>
    </lineage>
</organism>
<evidence type="ECO:0000256" key="1">
    <source>
        <dbReference type="SAM" id="MobiDB-lite"/>
    </source>
</evidence>
<protein>
    <submittedName>
        <fullName evidence="2">Uncharacterized protein</fullName>
    </submittedName>
</protein>
<dbReference type="Proteomes" id="UP000298327">
    <property type="component" value="Unassembled WGS sequence"/>
</dbReference>
<reference evidence="2 3" key="1">
    <citation type="submission" date="2019-02" db="EMBL/GenBank/DDBJ databases">
        <title>Genome sequencing of the rare red list fungi Dentipellis fragilis.</title>
        <authorList>
            <person name="Buettner E."/>
            <person name="Kellner H."/>
        </authorList>
    </citation>
    <scope>NUCLEOTIDE SEQUENCE [LARGE SCALE GENOMIC DNA]</scope>
    <source>
        <strain evidence="2 3">DSM 105465</strain>
    </source>
</reference>
<comment type="caution">
    <text evidence="2">The sequence shown here is derived from an EMBL/GenBank/DDBJ whole genome shotgun (WGS) entry which is preliminary data.</text>
</comment>
<feature type="compositionally biased region" description="Low complexity" evidence="1">
    <location>
        <begin position="16"/>
        <end position="34"/>
    </location>
</feature>
<evidence type="ECO:0000313" key="2">
    <source>
        <dbReference type="EMBL" id="TFY50784.1"/>
    </source>
</evidence>
<proteinExistence type="predicted"/>
<evidence type="ECO:0000313" key="3">
    <source>
        <dbReference type="Proteomes" id="UP000298327"/>
    </source>
</evidence>
<sequence length="222" mass="23367">MSLGAIATSPPMDEQAAPMPAASTTAPATSLGTPPAVPLGTPPAMPLGTPPAVPLGTPPATPPEMLQAALPLVQLKRSTMRCHFQHPKSSSPLPPFLAPSEADIPLAILPGSILPVTYNPVYLQMVDTQDMCSFAIAYLTRMRNTIRAQVAVMAMQEPVDHPNINPEMFEELPCRLCGHGDGEQCALCTDHGVSGAGCICGGYVRGGGIYASVLDTMYWCRM</sequence>
<name>A0A4Y9XKN3_9AGAM</name>
<dbReference type="EMBL" id="SEOQ01001702">
    <property type="protein sequence ID" value="TFY50784.1"/>
    <property type="molecule type" value="Genomic_DNA"/>
</dbReference>
<dbReference type="OrthoDB" id="10602009at2759"/>